<dbReference type="EMBL" id="CAEZUF010000048">
    <property type="protein sequence ID" value="CAB4592089.1"/>
    <property type="molecule type" value="Genomic_DNA"/>
</dbReference>
<comment type="similarity">
    <text evidence="1">Belongs to the LDH2/MDH2 oxidoreductase family.</text>
</comment>
<evidence type="ECO:0000256" key="1">
    <source>
        <dbReference type="ARBA" id="ARBA00006056"/>
    </source>
</evidence>
<proteinExistence type="inferred from homology"/>
<accession>A0A6J6FWM1</accession>
<protein>
    <submittedName>
        <fullName evidence="3">Unannotated protein</fullName>
    </submittedName>
</protein>
<dbReference type="PANTHER" id="PTHR11091">
    <property type="entry name" value="OXIDOREDUCTASE-RELATED"/>
    <property type="match status" value="1"/>
</dbReference>
<dbReference type="AlphaFoldDB" id="A0A6J6FWM1"/>
<dbReference type="Gene3D" id="1.10.1530.10">
    <property type="match status" value="1"/>
</dbReference>
<dbReference type="InterPro" id="IPR003767">
    <property type="entry name" value="Malate/L-lactate_DH-like"/>
</dbReference>
<sequence>MSNATTTYSAATLVEIGTKVICGMGAPPELANAVSKSLVLSNLVGHDSHGIIRLMEYSGWVESGNLIPNAYPKVEWSKEATSLIDGGWGWGQSASYLATETVIASARKYGTATVVLSRTNHVGRLGEYVDLISQAGMMGIAFCNTGGPIVAPFGGVKRVLGTNPYAWSIPGADNYNYVLDFSTAVVAAGKIILAGMSGESIEPGSLIDKNGQPTTNAADLADGGSLLAFGGHKGSGLSVLIDLAAGILSGNMPAAISDSGFGNGTIFMAVDISRYATPELFRSVASKFEAIMHNAGKPYSVLMPGEFEYKTKLDREVAGISVSSGVRENILEIAEKYGVDPLNLREISRK</sequence>
<dbReference type="InterPro" id="IPR036111">
    <property type="entry name" value="Mal/L-sulfo/L-lacto_DH-like_sf"/>
</dbReference>
<evidence type="ECO:0000313" key="4">
    <source>
        <dbReference type="EMBL" id="CAB4740920.1"/>
    </source>
</evidence>
<dbReference type="InterPro" id="IPR043143">
    <property type="entry name" value="Mal/L-sulf/L-lact_DH-like_NADP"/>
</dbReference>
<organism evidence="3">
    <name type="scientific">freshwater metagenome</name>
    <dbReference type="NCBI Taxonomy" id="449393"/>
    <lineage>
        <taxon>unclassified sequences</taxon>
        <taxon>metagenomes</taxon>
        <taxon>ecological metagenomes</taxon>
    </lineage>
</organism>
<reference evidence="3" key="1">
    <citation type="submission" date="2020-05" db="EMBL/GenBank/DDBJ databases">
        <authorList>
            <person name="Chiriac C."/>
            <person name="Salcher M."/>
            <person name="Ghai R."/>
            <person name="Kavagutti S V."/>
        </authorList>
    </citation>
    <scope>NUCLEOTIDE SEQUENCE</scope>
</reference>
<keyword evidence="2" id="KW-0560">Oxidoreductase</keyword>
<name>A0A6J6FWM1_9ZZZZ</name>
<dbReference type="Pfam" id="PF02615">
    <property type="entry name" value="Ldh_2"/>
    <property type="match status" value="1"/>
</dbReference>
<evidence type="ECO:0000313" key="3">
    <source>
        <dbReference type="EMBL" id="CAB4592089.1"/>
    </source>
</evidence>
<evidence type="ECO:0000256" key="2">
    <source>
        <dbReference type="ARBA" id="ARBA00023002"/>
    </source>
</evidence>
<dbReference type="EMBL" id="CAEZYX010000040">
    <property type="protein sequence ID" value="CAB4740920.1"/>
    <property type="molecule type" value="Genomic_DNA"/>
</dbReference>
<dbReference type="InterPro" id="IPR043144">
    <property type="entry name" value="Mal/L-sulf/L-lact_DH-like_ah"/>
</dbReference>
<dbReference type="GO" id="GO:0016491">
    <property type="term" value="F:oxidoreductase activity"/>
    <property type="evidence" value="ECO:0007669"/>
    <property type="project" value="UniProtKB-KW"/>
</dbReference>
<dbReference type="SUPFAM" id="SSF89733">
    <property type="entry name" value="L-sulfolactate dehydrogenase-like"/>
    <property type="match status" value="1"/>
</dbReference>
<dbReference type="Gene3D" id="3.30.1370.60">
    <property type="entry name" value="Hypothetical oxidoreductase yiak, domain 2"/>
    <property type="match status" value="1"/>
</dbReference>
<gene>
    <name evidence="3" type="ORF">UFOPK1791_00621</name>
    <name evidence="4" type="ORF">UFOPK2802_00533</name>
</gene>
<dbReference type="PANTHER" id="PTHR11091:SF0">
    <property type="entry name" value="MALATE DEHYDROGENASE"/>
    <property type="match status" value="1"/>
</dbReference>